<protein>
    <submittedName>
        <fullName evidence="1">Uncharacterized protein</fullName>
    </submittedName>
</protein>
<accession>A0A4Z2JI38</accession>
<dbReference type="Proteomes" id="UP000314294">
    <property type="component" value="Unassembled WGS sequence"/>
</dbReference>
<sequence>MWRERAPSGRSASNAALFCRCRHIKSVNFFPGKSEATVSLQTLWRRDGGAGDASRDGTAGFNDRHLTMMAAMMAPVLRESGFDEEWKQGRVLELITVTGNR</sequence>
<proteinExistence type="predicted"/>
<evidence type="ECO:0000313" key="1">
    <source>
        <dbReference type="EMBL" id="TNN89591.1"/>
    </source>
</evidence>
<dbReference type="EMBL" id="SRLO01000001">
    <property type="protein sequence ID" value="TNN89591.1"/>
    <property type="molecule type" value="Genomic_DNA"/>
</dbReference>
<reference evidence="1 2" key="1">
    <citation type="submission" date="2019-03" db="EMBL/GenBank/DDBJ databases">
        <title>First draft genome of Liparis tanakae, snailfish: a comprehensive survey of snailfish specific genes.</title>
        <authorList>
            <person name="Kim W."/>
            <person name="Song I."/>
            <person name="Jeong J.-H."/>
            <person name="Kim D."/>
            <person name="Kim S."/>
            <person name="Ryu S."/>
            <person name="Song J.Y."/>
            <person name="Lee S.K."/>
        </authorList>
    </citation>
    <scope>NUCLEOTIDE SEQUENCE [LARGE SCALE GENOMIC DNA]</scope>
    <source>
        <tissue evidence="1">Muscle</tissue>
    </source>
</reference>
<organism evidence="1 2">
    <name type="scientific">Liparis tanakae</name>
    <name type="common">Tanaka's snailfish</name>
    <dbReference type="NCBI Taxonomy" id="230148"/>
    <lineage>
        <taxon>Eukaryota</taxon>
        <taxon>Metazoa</taxon>
        <taxon>Chordata</taxon>
        <taxon>Craniata</taxon>
        <taxon>Vertebrata</taxon>
        <taxon>Euteleostomi</taxon>
        <taxon>Actinopterygii</taxon>
        <taxon>Neopterygii</taxon>
        <taxon>Teleostei</taxon>
        <taxon>Neoteleostei</taxon>
        <taxon>Acanthomorphata</taxon>
        <taxon>Eupercaria</taxon>
        <taxon>Perciformes</taxon>
        <taxon>Cottioidei</taxon>
        <taxon>Cottales</taxon>
        <taxon>Liparidae</taxon>
        <taxon>Liparis</taxon>
    </lineage>
</organism>
<comment type="caution">
    <text evidence="1">The sequence shown here is derived from an EMBL/GenBank/DDBJ whole genome shotgun (WGS) entry which is preliminary data.</text>
</comment>
<gene>
    <name evidence="1" type="ORF">EYF80_000194</name>
</gene>
<name>A0A4Z2JI38_9TELE</name>
<dbReference type="AlphaFoldDB" id="A0A4Z2JI38"/>
<keyword evidence="2" id="KW-1185">Reference proteome</keyword>
<evidence type="ECO:0000313" key="2">
    <source>
        <dbReference type="Proteomes" id="UP000314294"/>
    </source>
</evidence>